<keyword evidence="15" id="KW-1185">Reference proteome</keyword>
<accession>A0A813SL14</accession>
<evidence type="ECO:0000256" key="1">
    <source>
        <dbReference type="ARBA" id="ARBA00004606"/>
    </source>
</evidence>
<dbReference type="OrthoDB" id="10038994at2759"/>
<dbReference type="GO" id="GO:0005794">
    <property type="term" value="C:Golgi apparatus"/>
    <property type="evidence" value="ECO:0007669"/>
    <property type="project" value="TreeGrafter"/>
</dbReference>
<evidence type="ECO:0000256" key="6">
    <source>
        <dbReference type="ARBA" id="ARBA00022692"/>
    </source>
</evidence>
<comment type="caution">
    <text evidence="14">The sequence shown here is derived from an EMBL/GenBank/DDBJ whole genome shotgun (WGS) entry which is preliminary data.</text>
</comment>
<evidence type="ECO:0000256" key="5">
    <source>
        <dbReference type="ARBA" id="ARBA00022679"/>
    </source>
</evidence>
<dbReference type="EC" id="2.4.1.-" evidence="11"/>
<keyword evidence="6" id="KW-0812">Transmembrane</keyword>
<dbReference type="PANTHER" id="PTHR19300:SF57">
    <property type="entry name" value="BETA-1,4-N-ACETYLGALACTOSAMINYLTRANSFERASE"/>
    <property type="match status" value="1"/>
</dbReference>
<comment type="function">
    <text evidence="11">Catalyses the transfer of galactose onto proteins or lipids.</text>
</comment>
<dbReference type="Proteomes" id="UP000663879">
    <property type="component" value="Unassembled WGS sequence"/>
</dbReference>
<dbReference type="AlphaFoldDB" id="A0A813SL14"/>
<evidence type="ECO:0000256" key="10">
    <source>
        <dbReference type="ARBA" id="ARBA00023180"/>
    </source>
</evidence>
<dbReference type="InterPro" id="IPR003859">
    <property type="entry name" value="Galactosyl_T"/>
</dbReference>
<evidence type="ECO:0000259" key="13">
    <source>
        <dbReference type="Pfam" id="PF13733"/>
    </source>
</evidence>
<keyword evidence="9" id="KW-0472">Membrane</keyword>
<keyword evidence="8" id="KW-1133">Transmembrane helix</keyword>
<organism evidence="14 15">
    <name type="scientific">Brachionus calyciflorus</name>
    <dbReference type="NCBI Taxonomy" id="104777"/>
    <lineage>
        <taxon>Eukaryota</taxon>
        <taxon>Metazoa</taxon>
        <taxon>Spiralia</taxon>
        <taxon>Gnathifera</taxon>
        <taxon>Rotifera</taxon>
        <taxon>Eurotatoria</taxon>
        <taxon>Monogononta</taxon>
        <taxon>Pseudotrocha</taxon>
        <taxon>Ploima</taxon>
        <taxon>Brachionidae</taxon>
        <taxon>Brachionus</taxon>
    </lineage>
</organism>
<keyword evidence="10 11" id="KW-0325">Glycoprotein</keyword>
<dbReference type="GO" id="GO:0006688">
    <property type="term" value="P:glycosphingolipid biosynthetic process"/>
    <property type="evidence" value="ECO:0007669"/>
    <property type="project" value="TreeGrafter"/>
</dbReference>
<reference evidence="14" key="1">
    <citation type="submission" date="2021-02" db="EMBL/GenBank/DDBJ databases">
        <authorList>
            <person name="Nowell W R."/>
        </authorList>
    </citation>
    <scope>NUCLEOTIDE SEQUENCE</scope>
    <source>
        <strain evidence="14">Ploen Becks lab</strain>
    </source>
</reference>
<feature type="domain" description="Galactosyltransferase N-terminal" evidence="13">
    <location>
        <begin position="136"/>
        <end position="271"/>
    </location>
</feature>
<evidence type="ECO:0000256" key="7">
    <source>
        <dbReference type="ARBA" id="ARBA00022968"/>
    </source>
</evidence>
<name>A0A813SL14_9BILA</name>
<keyword evidence="7 11" id="KW-0735">Signal-anchor</keyword>
<evidence type="ECO:0000256" key="2">
    <source>
        <dbReference type="ARBA" id="ARBA00004922"/>
    </source>
</evidence>
<proteinExistence type="inferred from homology"/>
<protein>
    <recommendedName>
        <fullName evidence="11">Beta-1,4-galactosyltransferase</fullName>
        <ecNumber evidence="11">2.4.1.-</ecNumber>
    </recommendedName>
</protein>
<evidence type="ECO:0000256" key="3">
    <source>
        <dbReference type="ARBA" id="ARBA00005735"/>
    </source>
</evidence>
<evidence type="ECO:0000313" key="14">
    <source>
        <dbReference type="EMBL" id="CAF0796623.1"/>
    </source>
</evidence>
<evidence type="ECO:0000256" key="11">
    <source>
        <dbReference type="RuleBase" id="RU368121"/>
    </source>
</evidence>
<dbReference type="Pfam" id="PF02709">
    <property type="entry name" value="Glyco_transf_7C"/>
    <property type="match status" value="1"/>
</dbReference>
<dbReference type="EMBL" id="CAJNOC010000728">
    <property type="protein sequence ID" value="CAF0796623.1"/>
    <property type="molecule type" value="Genomic_DNA"/>
</dbReference>
<dbReference type="InterPro" id="IPR027995">
    <property type="entry name" value="Galactosyl_T_N"/>
</dbReference>
<dbReference type="GO" id="GO:0033842">
    <property type="term" value="F:N-acetyl-beta-glucosaminyl-derivative 4-beta-N-acetylgalactosaminyltransferase activity"/>
    <property type="evidence" value="ECO:0007669"/>
    <property type="project" value="TreeGrafter"/>
</dbReference>
<comment type="similarity">
    <text evidence="3 11">Belongs to the glycosyltransferase 7 family.</text>
</comment>
<keyword evidence="5 11" id="KW-0808">Transferase</keyword>
<dbReference type="Pfam" id="PF13733">
    <property type="entry name" value="Glyco_transf_7N"/>
    <property type="match status" value="1"/>
</dbReference>
<gene>
    <name evidence="14" type="ORF">OXX778_LOCUS6247</name>
</gene>
<evidence type="ECO:0000256" key="4">
    <source>
        <dbReference type="ARBA" id="ARBA00022676"/>
    </source>
</evidence>
<comment type="pathway">
    <text evidence="2 11">Protein modification; protein glycosylation.</text>
</comment>
<dbReference type="UniPathway" id="UPA00378"/>
<dbReference type="PRINTS" id="PR02050">
    <property type="entry name" value="B14GALTRFASE"/>
</dbReference>
<evidence type="ECO:0000259" key="12">
    <source>
        <dbReference type="Pfam" id="PF02709"/>
    </source>
</evidence>
<evidence type="ECO:0000256" key="9">
    <source>
        <dbReference type="ARBA" id="ARBA00023136"/>
    </source>
</evidence>
<dbReference type="GO" id="GO:0005975">
    <property type="term" value="P:carbohydrate metabolic process"/>
    <property type="evidence" value="ECO:0007669"/>
    <property type="project" value="InterPro"/>
</dbReference>
<evidence type="ECO:0000313" key="15">
    <source>
        <dbReference type="Proteomes" id="UP000663879"/>
    </source>
</evidence>
<sequence length="408" mass="47669">MNNPKDLIKFYINFEAYRLKVKLNKLKSAKLRCDDFIELILKKIDSANNNSIDLLPADKYGLFECSNGVDMLMPDSKMVLSMESMLTEKIQFDSITSKTLPKQSRTPILIDNLNFFLSNNQFNNLNSKNTSSLTLCPYIPPDLVGTLKIDENVISHDELESKYSAQFKSESGGHWKPKNCIPQSKVAIIVPFRDRDMHLRLFLNHMHSFLQKQLIEYSIYIIEEVALIPFNRAMLMNIGYNEAIKDNDWDCFVFHDVDLVPEDDRNLYHCPYYPRHMSSNVNTFQYVLPYKEILGGVTAISREHFEKVNGFSNSYFGWGGEDDDFAERVLYHDLKIIRYPDYISRYFMLAHKKDVPSKQRFTLLESAKRRFLTDGLNSLNYKIMKKVYKSLFTWVLVSFDYPNGENNE</sequence>
<dbReference type="InterPro" id="IPR027791">
    <property type="entry name" value="Galactosyl_T_C"/>
</dbReference>
<dbReference type="GO" id="GO:0008378">
    <property type="term" value="F:galactosyltransferase activity"/>
    <property type="evidence" value="ECO:0007669"/>
    <property type="project" value="TreeGrafter"/>
</dbReference>
<keyword evidence="4 11" id="KW-0328">Glycosyltransferase</keyword>
<dbReference type="Gene3D" id="3.90.550.10">
    <property type="entry name" value="Spore Coat Polysaccharide Biosynthesis Protein SpsA, Chain A"/>
    <property type="match status" value="1"/>
</dbReference>
<evidence type="ECO:0000256" key="8">
    <source>
        <dbReference type="ARBA" id="ARBA00022989"/>
    </source>
</evidence>
<feature type="domain" description="Galactosyltransferase C-terminal" evidence="12">
    <location>
        <begin position="275"/>
        <end position="352"/>
    </location>
</feature>
<dbReference type="SUPFAM" id="SSF53448">
    <property type="entry name" value="Nucleotide-diphospho-sugar transferases"/>
    <property type="match status" value="1"/>
</dbReference>
<dbReference type="InterPro" id="IPR029044">
    <property type="entry name" value="Nucleotide-diphossugar_trans"/>
</dbReference>
<dbReference type="CDD" id="cd00899">
    <property type="entry name" value="b4GalT"/>
    <property type="match status" value="1"/>
</dbReference>
<comment type="subcellular location">
    <subcellularLocation>
        <location evidence="1">Membrane</location>
        <topology evidence="1">Single-pass type II membrane protein</topology>
    </subcellularLocation>
</comment>
<dbReference type="GO" id="GO:0016020">
    <property type="term" value="C:membrane"/>
    <property type="evidence" value="ECO:0007669"/>
    <property type="project" value="UniProtKB-SubCell"/>
</dbReference>
<dbReference type="PANTHER" id="PTHR19300">
    <property type="entry name" value="BETA-1,4-GALACTOSYLTRANSFERASE"/>
    <property type="match status" value="1"/>
</dbReference>